<evidence type="ECO:0000256" key="5">
    <source>
        <dbReference type="ARBA" id="ARBA00023136"/>
    </source>
</evidence>
<organism evidence="7 8">
    <name type="scientific">Pseudalgibacter alginicilyticus</name>
    <dbReference type="NCBI Taxonomy" id="1736674"/>
    <lineage>
        <taxon>Bacteria</taxon>
        <taxon>Pseudomonadati</taxon>
        <taxon>Bacteroidota</taxon>
        <taxon>Flavobacteriia</taxon>
        <taxon>Flavobacteriales</taxon>
        <taxon>Flavobacteriaceae</taxon>
        <taxon>Pseudalgibacter</taxon>
    </lineage>
</organism>
<feature type="transmembrane region" description="Helical" evidence="6">
    <location>
        <begin position="104"/>
        <end position="122"/>
    </location>
</feature>
<feature type="transmembrane region" description="Helical" evidence="6">
    <location>
        <begin position="259"/>
        <end position="280"/>
    </location>
</feature>
<name>A0A0P0CCK4_9FLAO</name>
<gene>
    <name evidence="7" type="ORF">APS56_00390</name>
</gene>
<keyword evidence="2" id="KW-1003">Cell membrane</keyword>
<feature type="transmembrane region" description="Helical" evidence="6">
    <location>
        <begin position="224"/>
        <end position="247"/>
    </location>
</feature>
<dbReference type="OrthoDB" id="9797028at2"/>
<accession>A0A0P0CCK4</accession>
<dbReference type="EMBL" id="CP012898">
    <property type="protein sequence ID" value="ALJ03698.1"/>
    <property type="molecule type" value="Genomic_DNA"/>
</dbReference>
<evidence type="ECO:0000256" key="3">
    <source>
        <dbReference type="ARBA" id="ARBA00022692"/>
    </source>
</evidence>
<evidence type="ECO:0000256" key="1">
    <source>
        <dbReference type="ARBA" id="ARBA00004651"/>
    </source>
</evidence>
<feature type="transmembrane region" description="Helical" evidence="6">
    <location>
        <begin position="41"/>
        <end position="64"/>
    </location>
</feature>
<dbReference type="Pfam" id="PF03631">
    <property type="entry name" value="Virul_fac_BrkB"/>
    <property type="match status" value="1"/>
</dbReference>
<keyword evidence="4 6" id="KW-1133">Transmembrane helix</keyword>
<feature type="transmembrane region" description="Helical" evidence="6">
    <location>
        <begin position="188"/>
        <end position="212"/>
    </location>
</feature>
<keyword evidence="5 6" id="KW-0472">Membrane</keyword>
<sequence>MNEQTSIQSNTTFKLPHLPKLLIKTYKSWIKKEPFKLGAIVAYYAILSLPAFLILLLNIVGTIWGRELVRNELQSEMSSALGPDTAAAILRMISEKGDQSTSSFATILGIGVLLYGATGVFYQLQNALDDIWETEQTFSNGIVSTLLGRLKSFGFILIFGFLLLISFALTALLTAFANRISNLFSTDVVGIAYFIDIALSLIFIYILFGAMFKYLPSKPIKWKAVRVGAALTAFLFIIGKYILSYYFGKTEPGSTYGAAGSIIIVMLWTSYSSLILFFGAQFTKVYSDRYLSSKS</sequence>
<dbReference type="KEGG" id="ahz:APS56_00390"/>
<evidence type="ECO:0000256" key="2">
    <source>
        <dbReference type="ARBA" id="ARBA00022475"/>
    </source>
</evidence>
<dbReference type="RefSeq" id="WP_054723732.1">
    <property type="nucleotide sequence ID" value="NZ_CP012898.1"/>
</dbReference>
<evidence type="ECO:0000256" key="4">
    <source>
        <dbReference type="ARBA" id="ARBA00022989"/>
    </source>
</evidence>
<dbReference type="GO" id="GO:0005886">
    <property type="term" value="C:plasma membrane"/>
    <property type="evidence" value="ECO:0007669"/>
    <property type="project" value="UniProtKB-SubCell"/>
</dbReference>
<feature type="transmembrane region" description="Helical" evidence="6">
    <location>
        <begin position="153"/>
        <end position="176"/>
    </location>
</feature>
<dbReference type="STRING" id="1736674.APS56_00390"/>
<comment type="subcellular location">
    <subcellularLocation>
        <location evidence="1">Cell membrane</location>
        <topology evidence="1">Multi-pass membrane protein</topology>
    </subcellularLocation>
</comment>
<dbReference type="Proteomes" id="UP000057981">
    <property type="component" value="Chromosome"/>
</dbReference>
<dbReference type="PIRSF" id="PIRSF035875">
    <property type="entry name" value="RNase_BN"/>
    <property type="match status" value="1"/>
</dbReference>
<dbReference type="PATRIC" id="fig|1736674.3.peg.84"/>
<keyword evidence="3 6" id="KW-0812">Transmembrane</keyword>
<evidence type="ECO:0000313" key="8">
    <source>
        <dbReference type="Proteomes" id="UP000057981"/>
    </source>
</evidence>
<evidence type="ECO:0000256" key="6">
    <source>
        <dbReference type="SAM" id="Phobius"/>
    </source>
</evidence>
<dbReference type="AlphaFoldDB" id="A0A0P0CCK4"/>
<reference evidence="7 8" key="1">
    <citation type="submission" date="2015-10" db="EMBL/GenBank/DDBJ databases">
        <authorList>
            <person name="Gilbert D.G."/>
        </authorList>
    </citation>
    <scope>NUCLEOTIDE SEQUENCE [LARGE SCALE GENOMIC DNA]</scope>
    <source>
        <strain evidence="8">HZ-22</strain>
    </source>
</reference>
<dbReference type="PANTHER" id="PTHR30213:SF1">
    <property type="entry name" value="INNER MEMBRANE PROTEIN YHJD"/>
    <property type="match status" value="1"/>
</dbReference>
<dbReference type="PANTHER" id="PTHR30213">
    <property type="entry name" value="INNER MEMBRANE PROTEIN YHJD"/>
    <property type="match status" value="1"/>
</dbReference>
<protein>
    <submittedName>
        <fullName evidence="7">Ribonuclease BN</fullName>
    </submittedName>
</protein>
<keyword evidence="8" id="KW-1185">Reference proteome</keyword>
<proteinExistence type="predicted"/>
<dbReference type="InterPro" id="IPR017039">
    <property type="entry name" value="Virul_fac_BrkB"/>
</dbReference>
<evidence type="ECO:0000313" key="7">
    <source>
        <dbReference type="EMBL" id="ALJ03698.1"/>
    </source>
</evidence>